<dbReference type="GO" id="GO:0035251">
    <property type="term" value="F:UDP-glucosyltransferase activity"/>
    <property type="evidence" value="ECO:0007669"/>
    <property type="project" value="InterPro"/>
</dbReference>
<dbReference type="Proteomes" id="UP001141552">
    <property type="component" value="Unassembled WGS sequence"/>
</dbReference>
<evidence type="ECO:0000313" key="3">
    <source>
        <dbReference type="EMBL" id="KAJ4832915.1"/>
    </source>
</evidence>
<dbReference type="EMBL" id="JAKUCV010005044">
    <property type="protein sequence ID" value="KAJ4832915.1"/>
    <property type="molecule type" value="Genomic_DNA"/>
</dbReference>
<reference evidence="3" key="2">
    <citation type="journal article" date="2023" name="Plants (Basel)">
        <title>Annotation of the Turnera subulata (Passifloraceae) Draft Genome Reveals the S-Locus Evolved after the Divergence of Turneroideae from Passifloroideae in a Stepwise Manner.</title>
        <authorList>
            <person name="Henning P.M."/>
            <person name="Roalson E.H."/>
            <person name="Mir W."/>
            <person name="McCubbin A.G."/>
            <person name="Shore J.S."/>
        </authorList>
    </citation>
    <scope>NUCLEOTIDE SEQUENCE</scope>
    <source>
        <strain evidence="3">F60SS</strain>
    </source>
</reference>
<name>A0A9Q0FK23_9ROSI</name>
<dbReference type="Gene3D" id="3.40.50.2000">
    <property type="entry name" value="Glycogen Phosphorylase B"/>
    <property type="match status" value="1"/>
</dbReference>
<proteinExistence type="inferred from homology"/>
<evidence type="ECO:0000256" key="1">
    <source>
        <dbReference type="ARBA" id="ARBA00009995"/>
    </source>
</evidence>
<accession>A0A9Q0FK23</accession>
<feature type="transmembrane region" description="Helical" evidence="2">
    <location>
        <begin position="16"/>
        <end position="33"/>
    </location>
</feature>
<keyword evidence="2" id="KW-1133">Transmembrane helix</keyword>
<gene>
    <name evidence="3" type="ORF">Tsubulata_044223</name>
</gene>
<comment type="similarity">
    <text evidence="1">Belongs to the UDP-glycosyltransferase family.</text>
</comment>
<comment type="caution">
    <text evidence="3">The sequence shown here is derived from an EMBL/GenBank/DDBJ whole genome shotgun (WGS) entry which is preliminary data.</text>
</comment>
<evidence type="ECO:0000313" key="4">
    <source>
        <dbReference type="Proteomes" id="UP001141552"/>
    </source>
</evidence>
<keyword evidence="4" id="KW-1185">Reference proteome</keyword>
<keyword evidence="2" id="KW-0472">Membrane</keyword>
<dbReference type="PANTHER" id="PTHR48048">
    <property type="entry name" value="GLYCOSYLTRANSFERASE"/>
    <property type="match status" value="1"/>
</dbReference>
<dbReference type="AlphaFoldDB" id="A0A9Q0FK23"/>
<dbReference type="InterPro" id="IPR050481">
    <property type="entry name" value="UDP-glycosyltransf_plant"/>
</dbReference>
<sequence length="197" mass="22175">MCTPTIDVANEFGVPSYIYCVTGAAFLGMIFHIQDLHKEQGKEPTEFDELVLPSLENPLHVPKYLPSPLLYKEGVQMVLNMARKFRETKGATHWTPHHAQIFCHKDQDPASVSCGSYSEPQKAMVTVKEAITTLRSLFKEVMQWLDDPPPIVCHVPLLRKYGKFRGGTGEGDHSLRLGTQRAPNSCRKSVKIIQDKL</sequence>
<reference evidence="3" key="1">
    <citation type="submission" date="2022-02" db="EMBL/GenBank/DDBJ databases">
        <authorList>
            <person name="Henning P.M."/>
            <person name="McCubbin A.G."/>
            <person name="Shore J.S."/>
        </authorList>
    </citation>
    <scope>NUCLEOTIDE SEQUENCE</scope>
    <source>
        <strain evidence="3">F60SS</strain>
        <tissue evidence="3">Leaves</tissue>
    </source>
</reference>
<dbReference type="SUPFAM" id="SSF53756">
    <property type="entry name" value="UDP-Glycosyltransferase/glycogen phosphorylase"/>
    <property type="match status" value="1"/>
</dbReference>
<organism evidence="3 4">
    <name type="scientific">Turnera subulata</name>
    <dbReference type="NCBI Taxonomy" id="218843"/>
    <lineage>
        <taxon>Eukaryota</taxon>
        <taxon>Viridiplantae</taxon>
        <taxon>Streptophyta</taxon>
        <taxon>Embryophyta</taxon>
        <taxon>Tracheophyta</taxon>
        <taxon>Spermatophyta</taxon>
        <taxon>Magnoliopsida</taxon>
        <taxon>eudicotyledons</taxon>
        <taxon>Gunneridae</taxon>
        <taxon>Pentapetalae</taxon>
        <taxon>rosids</taxon>
        <taxon>fabids</taxon>
        <taxon>Malpighiales</taxon>
        <taxon>Passifloraceae</taxon>
        <taxon>Turnera</taxon>
    </lineage>
</organism>
<protein>
    <submittedName>
        <fullName evidence="3">Uncharacterized protein</fullName>
    </submittedName>
</protein>
<keyword evidence="2" id="KW-0812">Transmembrane</keyword>
<dbReference type="OrthoDB" id="5835829at2759"/>
<dbReference type="PANTHER" id="PTHR48048:SF45">
    <property type="entry name" value="GLYCOSYLTRANSFERASE"/>
    <property type="match status" value="1"/>
</dbReference>
<evidence type="ECO:0000256" key="2">
    <source>
        <dbReference type="SAM" id="Phobius"/>
    </source>
</evidence>